<feature type="transmembrane region" description="Helical" evidence="1">
    <location>
        <begin position="197"/>
        <end position="217"/>
    </location>
</feature>
<dbReference type="RefSeq" id="WP_106011793.1">
    <property type="nucleotide sequence ID" value="NZ_CP027226.1"/>
</dbReference>
<evidence type="ECO:0000313" key="2">
    <source>
        <dbReference type="EMBL" id="AVM41805.1"/>
    </source>
</evidence>
<gene>
    <name evidence="2" type="ORF">C5Q98_00535</name>
</gene>
<sequence>MRSEFKWFSKNGRLIKSSLLLFIMFAVYTFSLVNAVLFMQSQYGMANMQYETSNNDLYLFYAYSPYNVSYSPVYWIVANLLLDFIIPLILAFFFVDINFKFESSKLSNVLIIKTKKYYVLRQFLSVFISSFAVLFVAIIAQGLLGVIVNEIIKPFGNSIIPKLGVALELVYSSLKVSLYFASLTSLGFSVSLYLGKLFPISYVIPMVANVILVLAFPSNVPSKLGFIDDGLRSNQNLIWLFISAIFLVSLIMILPKVFRKDEI</sequence>
<protein>
    <submittedName>
        <fullName evidence="2">Uncharacterized protein</fullName>
    </submittedName>
</protein>
<dbReference type="Proteomes" id="UP000237947">
    <property type="component" value="Chromosome"/>
</dbReference>
<keyword evidence="1" id="KW-0812">Transmembrane</keyword>
<organism evidence="2 3">
    <name type="scientific">Fastidiosipila sanguinis</name>
    <dbReference type="NCBI Taxonomy" id="236753"/>
    <lineage>
        <taxon>Bacteria</taxon>
        <taxon>Bacillati</taxon>
        <taxon>Bacillota</taxon>
        <taxon>Clostridia</taxon>
        <taxon>Eubacteriales</taxon>
        <taxon>Oscillospiraceae</taxon>
        <taxon>Fastidiosipila</taxon>
    </lineage>
</organism>
<evidence type="ECO:0000256" key="1">
    <source>
        <dbReference type="SAM" id="Phobius"/>
    </source>
</evidence>
<proteinExistence type="predicted"/>
<keyword evidence="1" id="KW-1133">Transmembrane helix</keyword>
<accession>A0A2S0KL94</accession>
<evidence type="ECO:0000313" key="3">
    <source>
        <dbReference type="Proteomes" id="UP000237947"/>
    </source>
</evidence>
<dbReference type="KEGG" id="fsa:C5Q98_00535"/>
<feature type="transmembrane region" description="Helical" evidence="1">
    <location>
        <begin position="123"/>
        <end position="149"/>
    </location>
</feature>
<keyword evidence="3" id="KW-1185">Reference proteome</keyword>
<feature type="transmembrane region" description="Helical" evidence="1">
    <location>
        <begin position="20"/>
        <end position="39"/>
    </location>
</feature>
<keyword evidence="1" id="KW-0472">Membrane</keyword>
<dbReference type="EMBL" id="CP027226">
    <property type="protein sequence ID" value="AVM41805.1"/>
    <property type="molecule type" value="Genomic_DNA"/>
</dbReference>
<feature type="transmembrane region" description="Helical" evidence="1">
    <location>
        <begin position="237"/>
        <end position="258"/>
    </location>
</feature>
<reference evidence="3" key="1">
    <citation type="submission" date="2018-02" db="EMBL/GenBank/DDBJ databases">
        <authorList>
            <person name="Holder M.E."/>
            <person name="Ajami N.J."/>
            <person name="Petrosino J.F."/>
        </authorList>
    </citation>
    <scope>NUCLEOTIDE SEQUENCE [LARGE SCALE GENOMIC DNA]</scope>
    <source>
        <strain evidence="3">CCUG 47711</strain>
    </source>
</reference>
<feature type="transmembrane region" description="Helical" evidence="1">
    <location>
        <begin position="73"/>
        <end position="95"/>
    </location>
</feature>
<dbReference type="AlphaFoldDB" id="A0A2S0KL94"/>
<name>A0A2S0KL94_9FIRM</name>
<feature type="transmembrane region" description="Helical" evidence="1">
    <location>
        <begin position="169"/>
        <end position="190"/>
    </location>
</feature>